<comment type="caution">
    <text evidence="1">The sequence shown here is derived from an EMBL/GenBank/DDBJ whole genome shotgun (WGS) entry which is preliminary data.</text>
</comment>
<dbReference type="Gene3D" id="3.90.20.10">
    <property type="match status" value="1"/>
</dbReference>
<name>A0ABT4S8I4_9ACTN</name>
<evidence type="ECO:0000313" key="1">
    <source>
        <dbReference type="EMBL" id="MDA0633486.1"/>
    </source>
</evidence>
<evidence type="ECO:0008006" key="3">
    <source>
        <dbReference type="Google" id="ProtNLM"/>
    </source>
</evidence>
<dbReference type="EMBL" id="JAPNNL010000022">
    <property type="protein sequence ID" value="MDA0633486.1"/>
    <property type="molecule type" value="Genomic_DNA"/>
</dbReference>
<sequence length="139" mass="15897">MSSPQHRLQLVERVKRLESCVFTIDTDVADLKTVVQDLPTTIRQEILDYTEPVFGEIMAGRANLATREDLQRLEQRLTEKFEHRFSAVDTRLDRMDARFDAMDSRLDAMDARLDRMDARFDRIEAGLEKILVAVAGAAG</sequence>
<reference evidence="1" key="1">
    <citation type="submission" date="2022-11" db="EMBL/GenBank/DDBJ databases">
        <title>Nonomuraea corallina sp. nov., a new species of the genus Nonomuraea isolated from sea side sediment in Thai sea.</title>
        <authorList>
            <person name="Ngamcharungchit C."/>
            <person name="Matsumoto A."/>
            <person name="Suriyachadkun C."/>
            <person name="Panbangred W."/>
            <person name="Inahashi Y."/>
            <person name="Intra B."/>
        </authorList>
    </citation>
    <scope>NUCLEOTIDE SEQUENCE</scope>
    <source>
        <strain evidence="1">MCN248</strain>
    </source>
</reference>
<accession>A0ABT4S8I4</accession>
<proteinExistence type="predicted"/>
<gene>
    <name evidence="1" type="ORF">OUY22_08655</name>
</gene>
<evidence type="ECO:0000313" key="2">
    <source>
        <dbReference type="Proteomes" id="UP001144036"/>
    </source>
</evidence>
<keyword evidence="2" id="KW-1185">Reference proteome</keyword>
<organism evidence="1 2">
    <name type="scientific">Nonomuraea corallina</name>
    <dbReference type="NCBI Taxonomy" id="2989783"/>
    <lineage>
        <taxon>Bacteria</taxon>
        <taxon>Bacillati</taxon>
        <taxon>Actinomycetota</taxon>
        <taxon>Actinomycetes</taxon>
        <taxon>Streptosporangiales</taxon>
        <taxon>Streptosporangiaceae</taxon>
        <taxon>Nonomuraea</taxon>
    </lineage>
</organism>
<protein>
    <recommendedName>
        <fullName evidence="3">DUF2746 domain-containing protein</fullName>
    </recommendedName>
</protein>
<dbReference type="RefSeq" id="WP_270154293.1">
    <property type="nucleotide sequence ID" value="NZ_JAPNNL010000022.1"/>
</dbReference>
<dbReference type="Proteomes" id="UP001144036">
    <property type="component" value="Unassembled WGS sequence"/>
</dbReference>